<comment type="caution">
    <text evidence="1">The sequence shown here is derived from an EMBL/GenBank/DDBJ whole genome shotgun (WGS) entry which is preliminary data.</text>
</comment>
<dbReference type="AlphaFoldDB" id="A0A939G536"/>
<proteinExistence type="predicted"/>
<keyword evidence="1" id="KW-0675">Receptor</keyword>
<keyword evidence="2" id="KW-1185">Reference proteome</keyword>
<reference evidence="1 2" key="1">
    <citation type="submission" date="2021-03" db="EMBL/GenBank/DDBJ databases">
        <title>Fibrella sp. HMF5036 genome sequencing and assembly.</title>
        <authorList>
            <person name="Kang H."/>
            <person name="Kim H."/>
            <person name="Bae S."/>
            <person name="Joh K."/>
        </authorList>
    </citation>
    <scope>NUCLEOTIDE SEQUENCE [LARGE SCALE GENOMIC DNA]</scope>
    <source>
        <strain evidence="1 2">HMF5036</strain>
    </source>
</reference>
<protein>
    <submittedName>
        <fullName evidence="1">Toll/interleukin-1 receptor domain-containing protein</fullName>
    </submittedName>
</protein>
<sequence length="146" mass="16963">MNKLFISYRRVDSEDATGRIYDRLEERYGEDNVFKDFNSIPVSVDFREYVKTSILGSRVTLVVIGRGGSTRPTNRATAASTTRQISYGSRLKRPSMRLTWPSFQCWWGAPLCPPLMPCHPRCKNWHTSMRRRYVPIPILPTTYRNS</sequence>
<organism evidence="1 2">
    <name type="scientific">Fibrella aquatilis</name>
    <dbReference type="NCBI Taxonomy" id="2817059"/>
    <lineage>
        <taxon>Bacteria</taxon>
        <taxon>Pseudomonadati</taxon>
        <taxon>Bacteroidota</taxon>
        <taxon>Cytophagia</taxon>
        <taxon>Cytophagales</taxon>
        <taxon>Spirosomataceae</taxon>
        <taxon>Fibrella</taxon>
    </lineage>
</organism>
<accession>A0A939G536</accession>
<dbReference type="Gene3D" id="3.40.50.10140">
    <property type="entry name" value="Toll/interleukin-1 receptor homology (TIR) domain"/>
    <property type="match status" value="1"/>
</dbReference>
<evidence type="ECO:0000313" key="1">
    <source>
        <dbReference type="EMBL" id="MBO0932532.1"/>
    </source>
</evidence>
<evidence type="ECO:0000313" key="2">
    <source>
        <dbReference type="Proteomes" id="UP000664795"/>
    </source>
</evidence>
<dbReference type="SUPFAM" id="SSF52200">
    <property type="entry name" value="Toll/Interleukin receptor TIR domain"/>
    <property type="match status" value="1"/>
</dbReference>
<dbReference type="EMBL" id="JAFMYU010000013">
    <property type="protein sequence ID" value="MBO0932532.1"/>
    <property type="molecule type" value="Genomic_DNA"/>
</dbReference>
<gene>
    <name evidence="1" type="ORF">J2I48_16085</name>
</gene>
<name>A0A939G536_9BACT</name>
<dbReference type="InterPro" id="IPR035897">
    <property type="entry name" value="Toll_tir_struct_dom_sf"/>
</dbReference>
<dbReference type="Proteomes" id="UP000664795">
    <property type="component" value="Unassembled WGS sequence"/>
</dbReference>